<name>A0ABP0JDL6_9DINO</name>
<accession>A0ABP0JDL6</accession>
<protein>
    <submittedName>
        <fullName evidence="1">Uncharacterized protein</fullName>
    </submittedName>
</protein>
<proteinExistence type="predicted"/>
<feature type="non-terminal residue" evidence="1">
    <location>
        <position position="1"/>
    </location>
</feature>
<keyword evidence="2" id="KW-1185">Reference proteome</keyword>
<comment type="caution">
    <text evidence="1">The sequence shown here is derived from an EMBL/GenBank/DDBJ whole genome shotgun (WGS) entry which is preliminary data.</text>
</comment>
<dbReference type="EMBL" id="CAXAMM010006814">
    <property type="protein sequence ID" value="CAK9012452.1"/>
    <property type="molecule type" value="Genomic_DNA"/>
</dbReference>
<reference evidence="1 2" key="1">
    <citation type="submission" date="2024-02" db="EMBL/GenBank/DDBJ databases">
        <authorList>
            <person name="Chen Y."/>
            <person name="Shah S."/>
            <person name="Dougan E. K."/>
            <person name="Thang M."/>
            <person name="Chan C."/>
        </authorList>
    </citation>
    <scope>NUCLEOTIDE SEQUENCE [LARGE SCALE GENOMIC DNA]</scope>
</reference>
<organism evidence="1 2">
    <name type="scientific">Durusdinium trenchii</name>
    <dbReference type="NCBI Taxonomy" id="1381693"/>
    <lineage>
        <taxon>Eukaryota</taxon>
        <taxon>Sar</taxon>
        <taxon>Alveolata</taxon>
        <taxon>Dinophyceae</taxon>
        <taxon>Suessiales</taxon>
        <taxon>Symbiodiniaceae</taxon>
        <taxon>Durusdinium</taxon>
    </lineage>
</organism>
<evidence type="ECO:0000313" key="2">
    <source>
        <dbReference type="Proteomes" id="UP001642464"/>
    </source>
</evidence>
<sequence>SDTLTVNALADTVATVMVRLYNIELPVSFVASLHWRNTTTRAPDQRAYEYGAAPWVQQHWTWTPEAVTPHNLPAEIVSTLSEPGLARCPNDLITKSIRQANIAAQAAIGQGAAASRVGDDSMRENRFDNALFTTDLAATPSGQAGEVMEEAPLDPASYI</sequence>
<gene>
    <name evidence="1" type="ORF">SCF082_LOCUS11523</name>
</gene>
<feature type="non-terminal residue" evidence="1">
    <location>
        <position position="159"/>
    </location>
</feature>
<dbReference type="Proteomes" id="UP001642464">
    <property type="component" value="Unassembled WGS sequence"/>
</dbReference>
<evidence type="ECO:0000313" key="1">
    <source>
        <dbReference type="EMBL" id="CAK9012452.1"/>
    </source>
</evidence>